<dbReference type="Pfam" id="PF00903">
    <property type="entry name" value="Glyoxalase"/>
    <property type="match status" value="2"/>
</dbReference>
<reference evidence="3" key="1">
    <citation type="submission" date="2015-08" db="EMBL/GenBank/DDBJ databases">
        <authorList>
            <person name="Varghese N."/>
        </authorList>
    </citation>
    <scope>NUCLEOTIDE SEQUENCE [LARGE SCALE GENOMIC DNA]</scope>
    <source>
        <strain evidence="3">DSM 23407</strain>
    </source>
</reference>
<dbReference type="EMBL" id="CYHE01000001">
    <property type="protein sequence ID" value="CUA92138.1"/>
    <property type="molecule type" value="Genomic_DNA"/>
</dbReference>
<dbReference type="RefSeq" id="WP_055454051.1">
    <property type="nucleotide sequence ID" value="NZ_CYHE01000001.1"/>
</dbReference>
<dbReference type="InterPro" id="IPR029068">
    <property type="entry name" value="Glyas_Bleomycin-R_OHBP_Dase"/>
</dbReference>
<keyword evidence="3" id="KW-1185">Reference proteome</keyword>
<feature type="domain" description="VOC" evidence="1">
    <location>
        <begin position="141"/>
        <end position="256"/>
    </location>
</feature>
<dbReference type="GO" id="GO:0016829">
    <property type="term" value="F:lyase activity"/>
    <property type="evidence" value="ECO:0007669"/>
    <property type="project" value="UniProtKB-KW"/>
</dbReference>
<dbReference type="CDD" id="cd07247">
    <property type="entry name" value="SgaA_N_like"/>
    <property type="match status" value="2"/>
</dbReference>
<dbReference type="SUPFAM" id="SSF54593">
    <property type="entry name" value="Glyoxalase/Bleomycin resistance protein/Dihydroxybiphenyl dioxygenase"/>
    <property type="match status" value="2"/>
</dbReference>
<keyword evidence="2" id="KW-0456">Lyase</keyword>
<dbReference type="InterPro" id="IPR052164">
    <property type="entry name" value="Anthracycline_SecMetBiosynth"/>
</dbReference>
<dbReference type="Gene3D" id="3.10.180.10">
    <property type="entry name" value="2,3-Dihydroxybiphenyl 1,2-Dioxygenase, domain 1"/>
    <property type="match status" value="2"/>
</dbReference>
<evidence type="ECO:0000259" key="1">
    <source>
        <dbReference type="PROSITE" id="PS51819"/>
    </source>
</evidence>
<dbReference type="PROSITE" id="PS51819">
    <property type="entry name" value="VOC"/>
    <property type="match status" value="2"/>
</dbReference>
<protein>
    <submittedName>
        <fullName evidence="2">Predicted enzyme related to lactoylglutathione lyase</fullName>
    </submittedName>
</protein>
<sequence length="258" mass="27357">MIGKFIWHELITTDPEAAAAFYSDVVGWQVSDSGMPGFDYTLLTVPGQPMPSAGLLALPDELAGSGVPPHWSGHVGVADVDAKAAEFAASGGRIVRPAEDVPQVGRFAVVADPHGAVLSLFKPDMPDEPLPPEPAMGLPGTFGWNELYAGDGAEAFTFYSKMFGWEKDMAVDMGPMGTYQCFALNGQGIGGIMTKMPDMPQPCWNYYINVEALDAAIARVTKAGGKVIHGPQEVPGGAWIINALDPQGAMFSLVSMKR</sequence>
<dbReference type="Proteomes" id="UP000183900">
    <property type="component" value="Unassembled WGS sequence"/>
</dbReference>
<name>A0A0K6HMY1_9HYPH</name>
<evidence type="ECO:0000313" key="2">
    <source>
        <dbReference type="EMBL" id="CUA92138.1"/>
    </source>
</evidence>
<evidence type="ECO:0000313" key="3">
    <source>
        <dbReference type="Proteomes" id="UP000183900"/>
    </source>
</evidence>
<dbReference type="PANTHER" id="PTHR33993:SF14">
    <property type="entry name" value="GB|AAF24581.1"/>
    <property type="match status" value="1"/>
</dbReference>
<accession>A0A0K6HMY1</accession>
<dbReference type="PANTHER" id="PTHR33993">
    <property type="entry name" value="GLYOXALASE-RELATED"/>
    <property type="match status" value="1"/>
</dbReference>
<organism evidence="2 3">
    <name type="scientific">Pannonibacter indicus</name>
    <dbReference type="NCBI Taxonomy" id="466044"/>
    <lineage>
        <taxon>Bacteria</taxon>
        <taxon>Pseudomonadati</taxon>
        <taxon>Pseudomonadota</taxon>
        <taxon>Alphaproteobacteria</taxon>
        <taxon>Hyphomicrobiales</taxon>
        <taxon>Stappiaceae</taxon>
        <taxon>Pannonibacter</taxon>
    </lineage>
</organism>
<feature type="domain" description="VOC" evidence="1">
    <location>
        <begin position="4"/>
        <end position="123"/>
    </location>
</feature>
<dbReference type="InterPro" id="IPR037523">
    <property type="entry name" value="VOC_core"/>
</dbReference>
<dbReference type="InterPro" id="IPR004360">
    <property type="entry name" value="Glyas_Fos-R_dOase_dom"/>
</dbReference>
<proteinExistence type="predicted"/>
<dbReference type="OrthoDB" id="9793039at2"/>
<gene>
    <name evidence="2" type="ORF">Ga0061067_101303</name>
</gene>
<dbReference type="AlphaFoldDB" id="A0A0K6HMY1"/>